<keyword evidence="4 6" id="KW-0238">DNA-binding</keyword>
<comment type="caution">
    <text evidence="9">The sequence shown here is derived from an EMBL/GenBank/DDBJ whole genome shotgun (WGS) entry which is preliminary data.</text>
</comment>
<evidence type="ECO:0000256" key="3">
    <source>
        <dbReference type="ARBA" id="ARBA00022705"/>
    </source>
</evidence>
<keyword evidence="5 6" id="KW-0539">Nucleus</keyword>
<evidence type="ECO:0000256" key="6">
    <source>
        <dbReference type="RuleBase" id="RU365058"/>
    </source>
</evidence>
<evidence type="ECO:0000313" key="10">
    <source>
        <dbReference type="Proteomes" id="UP000530660"/>
    </source>
</evidence>
<dbReference type="InterPro" id="IPR003959">
    <property type="entry name" value="ATPase_AAA_core"/>
</dbReference>
<dbReference type="InterPro" id="IPR027417">
    <property type="entry name" value="P-loop_NTPase"/>
</dbReference>
<dbReference type="Pfam" id="PF00004">
    <property type="entry name" value="AAA"/>
    <property type="match status" value="1"/>
</dbReference>
<dbReference type="SMART" id="SM00382">
    <property type="entry name" value="AAA"/>
    <property type="match status" value="1"/>
</dbReference>
<dbReference type="Gene3D" id="1.10.8.60">
    <property type="match status" value="1"/>
</dbReference>
<dbReference type="PANTHER" id="PTHR10763">
    <property type="entry name" value="CELL DIVISION CONTROL PROTEIN 6-RELATED"/>
    <property type="match status" value="1"/>
</dbReference>
<dbReference type="InterPro" id="IPR003593">
    <property type="entry name" value="AAA+_ATPase"/>
</dbReference>
<gene>
    <name evidence="9" type="primary">ORC1</name>
    <name evidence="9" type="ORF">F1559_001457</name>
</gene>
<dbReference type="InterPro" id="IPR050311">
    <property type="entry name" value="ORC1/CDC6"/>
</dbReference>
<evidence type="ECO:0000256" key="4">
    <source>
        <dbReference type="ARBA" id="ARBA00023125"/>
    </source>
</evidence>
<dbReference type="AlphaFoldDB" id="A0A7J7IC78"/>
<dbReference type="EMBL" id="VWRR01000018">
    <property type="protein sequence ID" value="KAF6000695.1"/>
    <property type="molecule type" value="Genomic_DNA"/>
</dbReference>
<dbReference type="InterPro" id="IPR041083">
    <property type="entry name" value="AAA_lid_10"/>
</dbReference>
<name>A0A7J7IC78_9RHOD</name>
<dbReference type="SUPFAM" id="SSF52540">
    <property type="entry name" value="P-loop containing nucleoside triphosphate hydrolases"/>
    <property type="match status" value="1"/>
</dbReference>
<comment type="function">
    <text evidence="6">Component of the origin recognition complex (ORC) that binds origins of replication. DNA-binding is ATP-dependent, however specific DNA sequences that define origins of replication have not been identified so far. ORC is required to assemble the pre-replication complex necessary to initiate DNA replication.</text>
</comment>
<comment type="subunit">
    <text evidence="6">ORC is composed of six subunits.</text>
</comment>
<protein>
    <recommendedName>
        <fullName evidence="6">Origin recognition complex subunit 1</fullName>
    </recommendedName>
</protein>
<comment type="subcellular location">
    <subcellularLocation>
        <location evidence="1 6">Nucleus</location>
    </subcellularLocation>
</comment>
<reference evidence="9 10" key="1">
    <citation type="journal article" date="2020" name="J. Phycol.">
        <title>Comparative genome analysis reveals Cyanidiococcus gen. nov., a new extremophilic red algal genus sister to Cyanidioschyzon (Cyanidioschyzonaceae, Rhodophyta).</title>
        <authorList>
            <person name="Liu S.-L."/>
            <person name="Chiang Y.-R."/>
            <person name="Yoon H.S."/>
            <person name="Fu H.-Y."/>
        </authorList>
    </citation>
    <scope>NUCLEOTIDE SEQUENCE [LARGE SCALE GENOMIC DNA]</scope>
    <source>
        <strain evidence="9 10">THAL066</strain>
    </source>
</reference>
<keyword evidence="6" id="KW-0067">ATP-binding</keyword>
<dbReference type="OrthoDB" id="1926878at2759"/>
<dbReference type="CDD" id="cd00009">
    <property type="entry name" value="AAA"/>
    <property type="match status" value="1"/>
</dbReference>
<sequence length="452" mass="50840">MEGDTKEGGSELSASNENNGGFCNEPQISRFWVPTARLPCREFEIDQVMGFLQGCLRGSPERCMYISGVPGTGKTAVVRCAIQQMELKRARGEVPHFQYTEINGMTVPDPYSAYTILLHKLGHRGTCSRGSRRSLAPAEAARLLDRRFRSKSKISKRTDSTLIVLLDEMDALVLNNSSAAQRVLYDFLDWTIQRGSELVVIGIANTLDLPERLLPRLASRLGLNRIVFKPYSKDQVGLILRHRLGPELSRYFHADAIELCTRKIAAISGDIRRAVAICLHAYTVWNRRCRTSDVREEFEASKISAIDVDEAIRELTPSSVKQAIAQLSDIEQIVLLSAALCSRQAMQQESETFRFHQIWNRFQQLYRQQTGQAHSQLGLDLAEQVWHALMRLCSCHLLSYVSPSFSGSAPGSNFIRYSNLSECDFVMNPIFDDVAFALRGHKAFAMLSEDDL</sequence>
<dbReference type="GO" id="GO:0003688">
    <property type="term" value="F:DNA replication origin binding"/>
    <property type="evidence" value="ECO:0007669"/>
    <property type="project" value="TreeGrafter"/>
</dbReference>
<dbReference type="GO" id="GO:0005524">
    <property type="term" value="F:ATP binding"/>
    <property type="evidence" value="ECO:0007669"/>
    <property type="project" value="UniProtKB-KW"/>
</dbReference>
<evidence type="ECO:0000256" key="7">
    <source>
        <dbReference type="SAM" id="MobiDB-lite"/>
    </source>
</evidence>
<dbReference type="Pfam" id="PF17872">
    <property type="entry name" value="AAA_lid_10"/>
    <property type="match status" value="1"/>
</dbReference>
<evidence type="ECO:0000313" key="9">
    <source>
        <dbReference type="EMBL" id="KAF6000695.1"/>
    </source>
</evidence>
<dbReference type="Gene3D" id="3.40.50.300">
    <property type="entry name" value="P-loop containing nucleotide triphosphate hydrolases"/>
    <property type="match status" value="1"/>
</dbReference>
<dbReference type="Proteomes" id="UP000530660">
    <property type="component" value="Unassembled WGS sequence"/>
</dbReference>
<evidence type="ECO:0000256" key="2">
    <source>
        <dbReference type="ARBA" id="ARBA00008398"/>
    </source>
</evidence>
<feature type="compositionally biased region" description="Polar residues" evidence="7">
    <location>
        <begin position="12"/>
        <end position="21"/>
    </location>
</feature>
<accession>A0A7J7IC78</accession>
<feature type="domain" description="AAA+ ATPase" evidence="8">
    <location>
        <begin position="60"/>
        <end position="232"/>
    </location>
</feature>
<feature type="region of interest" description="Disordered" evidence="7">
    <location>
        <begin position="1"/>
        <end position="21"/>
    </location>
</feature>
<comment type="similarity">
    <text evidence="2 6">Belongs to the ORC1 family.</text>
</comment>
<proteinExistence type="inferred from homology"/>
<dbReference type="PANTHER" id="PTHR10763:SF23">
    <property type="entry name" value="ORIGIN RECOGNITION COMPLEX SUBUNIT 1"/>
    <property type="match status" value="1"/>
</dbReference>
<evidence type="ECO:0000259" key="8">
    <source>
        <dbReference type="SMART" id="SM00382"/>
    </source>
</evidence>
<keyword evidence="10" id="KW-1185">Reference proteome</keyword>
<evidence type="ECO:0000256" key="1">
    <source>
        <dbReference type="ARBA" id="ARBA00004123"/>
    </source>
</evidence>
<organism evidence="9 10">
    <name type="scientific">Cyanidiococcus yangmingshanensis</name>
    <dbReference type="NCBI Taxonomy" id="2690220"/>
    <lineage>
        <taxon>Eukaryota</taxon>
        <taxon>Rhodophyta</taxon>
        <taxon>Bangiophyceae</taxon>
        <taxon>Cyanidiales</taxon>
        <taxon>Cyanidiaceae</taxon>
        <taxon>Cyanidiococcus</taxon>
    </lineage>
</organism>
<dbReference type="GO" id="GO:0005664">
    <property type="term" value="C:nuclear origin of replication recognition complex"/>
    <property type="evidence" value="ECO:0007669"/>
    <property type="project" value="TreeGrafter"/>
</dbReference>
<keyword evidence="6" id="KW-0547">Nucleotide-binding</keyword>
<dbReference type="GO" id="GO:0006270">
    <property type="term" value="P:DNA replication initiation"/>
    <property type="evidence" value="ECO:0007669"/>
    <property type="project" value="TreeGrafter"/>
</dbReference>
<keyword evidence="3 6" id="KW-0235">DNA replication</keyword>
<evidence type="ECO:0000256" key="5">
    <source>
        <dbReference type="ARBA" id="ARBA00023242"/>
    </source>
</evidence>
<dbReference type="GO" id="GO:0033314">
    <property type="term" value="P:mitotic DNA replication checkpoint signaling"/>
    <property type="evidence" value="ECO:0007669"/>
    <property type="project" value="TreeGrafter"/>
</dbReference>